<organism evidence="3 4">
    <name type="scientific">Nocardioides caeni</name>
    <dbReference type="NCBI Taxonomy" id="574700"/>
    <lineage>
        <taxon>Bacteria</taxon>
        <taxon>Bacillati</taxon>
        <taxon>Actinomycetota</taxon>
        <taxon>Actinomycetes</taxon>
        <taxon>Propionibacteriales</taxon>
        <taxon>Nocardioidaceae</taxon>
        <taxon>Nocardioides</taxon>
    </lineage>
</organism>
<dbReference type="Proteomes" id="UP000307087">
    <property type="component" value="Unassembled WGS sequence"/>
</dbReference>
<keyword evidence="2" id="KW-0472">Membrane</keyword>
<evidence type="ECO:0000313" key="3">
    <source>
        <dbReference type="EMBL" id="THV10809.1"/>
    </source>
</evidence>
<proteinExistence type="predicted"/>
<feature type="region of interest" description="Disordered" evidence="1">
    <location>
        <begin position="64"/>
        <end position="96"/>
    </location>
</feature>
<feature type="transmembrane region" description="Helical" evidence="2">
    <location>
        <begin position="41"/>
        <end position="61"/>
    </location>
</feature>
<evidence type="ECO:0000256" key="2">
    <source>
        <dbReference type="SAM" id="Phobius"/>
    </source>
</evidence>
<sequence length="307" mass="31660">MSDLEQQLSGVLTDVAHEAPSAVGLADGARRRRRVRRQQRLALGGAAVAVAVIAGIVAVGVGGGPDRASDPVERPSSSPSAGAGDDWQTVEVDGGGSLMSLPPDWSPHECGSPGDAQTVYAPSTADPCVDSVGAVFLPAGIRGEQEQGALVSGDGGWLGYVNAGQWEVRVFHADRALVRRILATARVPGQPEVDGSTWVGFDRNGLGYEIPAWWGLGPDADLSPYSVCLLPPGSPKLDEGMPGTGFTLATELSSGDVLRVAAPTEAVASLVLMTVDDVTEVTSSEDCAPEDFAVGLLPPETEDESLP</sequence>
<accession>A0A4S8N7C7</accession>
<keyword evidence="4" id="KW-1185">Reference proteome</keyword>
<gene>
    <name evidence="3" type="ORF">E9934_13845</name>
</gene>
<keyword evidence="2" id="KW-1133">Transmembrane helix</keyword>
<reference evidence="3 4" key="1">
    <citation type="journal article" date="2009" name="Int. J. Syst. Evol. Microbiol.">
        <title>Nocardioides caeni sp. nov., isolated from wastewater.</title>
        <authorList>
            <person name="Yoon J.H."/>
            <person name="Kang S.J."/>
            <person name="Park S."/>
            <person name="Kim W."/>
            <person name="Oh T.K."/>
        </authorList>
    </citation>
    <scope>NUCLEOTIDE SEQUENCE [LARGE SCALE GENOMIC DNA]</scope>
    <source>
        <strain evidence="3 4">DSM 23134</strain>
    </source>
</reference>
<keyword evidence="2" id="KW-0812">Transmembrane</keyword>
<comment type="caution">
    <text evidence="3">The sequence shown here is derived from an EMBL/GenBank/DDBJ whole genome shotgun (WGS) entry which is preliminary data.</text>
</comment>
<protein>
    <submittedName>
        <fullName evidence="3">Uncharacterized protein</fullName>
    </submittedName>
</protein>
<name>A0A4S8N7C7_9ACTN</name>
<dbReference type="OrthoDB" id="3786561at2"/>
<evidence type="ECO:0000256" key="1">
    <source>
        <dbReference type="SAM" id="MobiDB-lite"/>
    </source>
</evidence>
<evidence type="ECO:0000313" key="4">
    <source>
        <dbReference type="Proteomes" id="UP000307087"/>
    </source>
</evidence>
<dbReference type="AlphaFoldDB" id="A0A4S8N7C7"/>
<dbReference type="EMBL" id="STGW01000009">
    <property type="protein sequence ID" value="THV10809.1"/>
    <property type="molecule type" value="Genomic_DNA"/>
</dbReference>
<dbReference type="RefSeq" id="WP_136563485.1">
    <property type="nucleotide sequence ID" value="NZ_BAABLS010000004.1"/>
</dbReference>